<name>A0A4Z1GK94_9HELO</name>
<evidence type="ECO:0000313" key="2">
    <source>
        <dbReference type="Proteomes" id="UP000297814"/>
    </source>
</evidence>
<gene>
    <name evidence="1" type="ORF">BHYA_0099g00230</name>
</gene>
<organism evidence="1 2">
    <name type="scientific">Botrytis hyacinthi</name>
    <dbReference type="NCBI Taxonomy" id="278943"/>
    <lineage>
        <taxon>Eukaryota</taxon>
        <taxon>Fungi</taxon>
        <taxon>Dikarya</taxon>
        <taxon>Ascomycota</taxon>
        <taxon>Pezizomycotina</taxon>
        <taxon>Leotiomycetes</taxon>
        <taxon>Helotiales</taxon>
        <taxon>Sclerotiniaceae</taxon>
        <taxon>Botrytis</taxon>
    </lineage>
</organism>
<sequence>MDDSFQLFYCAKPSYTKSIATLSLSPETTKSIVTLSDLLRDTSKSPTKSIATLSVSSESTKSMDTLSGLERVEYLLNKTFRPE</sequence>
<dbReference type="Proteomes" id="UP000297814">
    <property type="component" value="Unassembled WGS sequence"/>
</dbReference>
<accession>A0A4Z1GK94</accession>
<dbReference type="AlphaFoldDB" id="A0A4Z1GK94"/>
<reference evidence="1 2" key="1">
    <citation type="submission" date="2017-12" db="EMBL/GenBank/DDBJ databases">
        <title>Comparative genomics of Botrytis spp.</title>
        <authorList>
            <person name="Valero-Jimenez C.A."/>
            <person name="Tapia P."/>
            <person name="Veloso J."/>
            <person name="Silva-Moreno E."/>
            <person name="Staats M."/>
            <person name="Valdes J.H."/>
            <person name="Van Kan J.A.L."/>
        </authorList>
    </citation>
    <scope>NUCLEOTIDE SEQUENCE [LARGE SCALE GENOMIC DNA]</scope>
    <source>
        <strain evidence="1 2">Bh0001</strain>
    </source>
</reference>
<protein>
    <submittedName>
        <fullName evidence="1">Uncharacterized protein</fullName>
    </submittedName>
</protein>
<comment type="caution">
    <text evidence="1">The sequence shown here is derived from an EMBL/GenBank/DDBJ whole genome shotgun (WGS) entry which is preliminary data.</text>
</comment>
<dbReference type="EMBL" id="PQXK01000099">
    <property type="protein sequence ID" value="TGO37364.1"/>
    <property type="molecule type" value="Genomic_DNA"/>
</dbReference>
<proteinExistence type="predicted"/>
<keyword evidence="2" id="KW-1185">Reference proteome</keyword>
<evidence type="ECO:0000313" key="1">
    <source>
        <dbReference type="EMBL" id="TGO37364.1"/>
    </source>
</evidence>